<keyword evidence="1" id="KW-0472">Membrane</keyword>
<keyword evidence="1" id="KW-1133">Transmembrane helix</keyword>
<protein>
    <submittedName>
        <fullName evidence="2">Uncharacterized protein</fullName>
    </submittedName>
</protein>
<keyword evidence="1" id="KW-0812">Transmembrane</keyword>
<feature type="transmembrane region" description="Helical" evidence="1">
    <location>
        <begin position="117"/>
        <end position="136"/>
    </location>
</feature>
<evidence type="ECO:0000313" key="3">
    <source>
        <dbReference type="Proteomes" id="UP000597762"/>
    </source>
</evidence>
<organism evidence="2 3">
    <name type="scientific">Acanthosepion pharaonis</name>
    <name type="common">Pharaoh cuttlefish</name>
    <name type="synonym">Sepia pharaonis</name>
    <dbReference type="NCBI Taxonomy" id="158019"/>
    <lineage>
        <taxon>Eukaryota</taxon>
        <taxon>Metazoa</taxon>
        <taxon>Spiralia</taxon>
        <taxon>Lophotrochozoa</taxon>
        <taxon>Mollusca</taxon>
        <taxon>Cephalopoda</taxon>
        <taxon>Coleoidea</taxon>
        <taxon>Decapodiformes</taxon>
        <taxon>Sepiida</taxon>
        <taxon>Sepiina</taxon>
        <taxon>Sepiidae</taxon>
        <taxon>Acanthosepion</taxon>
    </lineage>
</organism>
<gene>
    <name evidence="2" type="ORF">SPHA_4844</name>
</gene>
<dbReference type="EMBL" id="CAHIKZ030000158">
    <property type="protein sequence ID" value="CAE1156587.1"/>
    <property type="molecule type" value="Genomic_DNA"/>
</dbReference>
<dbReference type="AlphaFoldDB" id="A0A812AV91"/>
<feature type="transmembrane region" description="Helical" evidence="1">
    <location>
        <begin position="89"/>
        <end position="110"/>
    </location>
</feature>
<reference evidence="2" key="1">
    <citation type="submission" date="2021-01" db="EMBL/GenBank/DDBJ databases">
        <authorList>
            <person name="Li R."/>
            <person name="Bekaert M."/>
        </authorList>
    </citation>
    <scope>NUCLEOTIDE SEQUENCE</scope>
    <source>
        <strain evidence="2">Farmed</strain>
    </source>
</reference>
<accession>A0A812AV91</accession>
<keyword evidence="3" id="KW-1185">Reference proteome</keyword>
<evidence type="ECO:0000313" key="2">
    <source>
        <dbReference type="EMBL" id="CAE1156587.1"/>
    </source>
</evidence>
<proteinExistence type="predicted"/>
<comment type="caution">
    <text evidence="2">The sequence shown here is derived from an EMBL/GenBank/DDBJ whole genome shotgun (WGS) entry which is preliminary data.</text>
</comment>
<evidence type="ECO:0000256" key="1">
    <source>
        <dbReference type="SAM" id="Phobius"/>
    </source>
</evidence>
<sequence>MQKRSSASFLSLTQLAFHYSCDSEYSNHPNISTGSMIIQCYSISIYLSTYLFPLYLSIYLSTYLFPLYLSIYLSISPLSIYLFPLYLSIYLFIYLSISPLSIYLSIYFSLSIISMFLCYFSLFIIYLWLFLIYLSINLFQKQTKFHVTISKI</sequence>
<name>A0A812AV91_ACAPH</name>
<dbReference type="Proteomes" id="UP000597762">
    <property type="component" value="Unassembled WGS sequence"/>
</dbReference>